<dbReference type="InterPro" id="IPR053829">
    <property type="entry name" value="XLF-like_CC"/>
</dbReference>
<evidence type="ECO:0000256" key="11">
    <source>
        <dbReference type="ARBA" id="ARBA00025747"/>
    </source>
</evidence>
<evidence type="ECO:0000256" key="5">
    <source>
        <dbReference type="ARBA" id="ARBA00022763"/>
    </source>
</evidence>
<feature type="domain" description="Nudix hydrolase" evidence="13">
    <location>
        <begin position="8"/>
        <end position="219"/>
    </location>
</feature>
<dbReference type="InterPro" id="IPR015797">
    <property type="entry name" value="NUDIX_hydrolase-like_dom_sf"/>
</dbReference>
<keyword evidence="6" id="KW-0378">Hydrolase</keyword>
<comment type="cofactor">
    <cofactor evidence="2">
        <name>Mg(2+)</name>
        <dbReference type="ChEBI" id="CHEBI:18420"/>
    </cofactor>
</comment>
<evidence type="ECO:0000256" key="6">
    <source>
        <dbReference type="ARBA" id="ARBA00022801"/>
    </source>
</evidence>
<dbReference type="GO" id="GO:0046872">
    <property type="term" value="F:metal ion binding"/>
    <property type="evidence" value="ECO:0007669"/>
    <property type="project" value="UniProtKB-KW"/>
</dbReference>
<dbReference type="InterPro" id="IPR000086">
    <property type="entry name" value="NUDIX_hydrolase_dom"/>
</dbReference>
<evidence type="ECO:0000256" key="12">
    <source>
        <dbReference type="SAM" id="MobiDB-lite"/>
    </source>
</evidence>
<feature type="compositionally biased region" description="Pro residues" evidence="12">
    <location>
        <begin position="699"/>
        <end position="708"/>
    </location>
</feature>
<dbReference type="Pfam" id="PF09302">
    <property type="entry name" value="XLF"/>
    <property type="match status" value="1"/>
</dbReference>
<dbReference type="PANTHER" id="PTHR12318">
    <property type="entry name" value="TESTOSTERONE-REGULATED PROTEIN RP2"/>
    <property type="match status" value="1"/>
</dbReference>
<evidence type="ECO:0000256" key="3">
    <source>
        <dbReference type="ARBA" id="ARBA00004123"/>
    </source>
</evidence>
<name>A0AAE8MY17_9PEZI</name>
<keyword evidence="8" id="KW-0234">DNA repair</keyword>
<dbReference type="GO" id="GO:0005634">
    <property type="term" value="C:nucleus"/>
    <property type="evidence" value="ECO:0007669"/>
    <property type="project" value="UniProtKB-SubCell"/>
</dbReference>
<dbReference type="SUPFAM" id="SSF55811">
    <property type="entry name" value="Nudix"/>
    <property type="match status" value="1"/>
</dbReference>
<feature type="compositionally biased region" description="Basic and acidic residues" evidence="12">
    <location>
        <begin position="731"/>
        <end position="742"/>
    </location>
</feature>
<evidence type="ECO:0000256" key="8">
    <source>
        <dbReference type="ARBA" id="ARBA00023204"/>
    </source>
</evidence>
<dbReference type="AlphaFoldDB" id="A0AAE8MY17"/>
<dbReference type="GO" id="GO:0005739">
    <property type="term" value="C:mitochondrion"/>
    <property type="evidence" value="ECO:0007669"/>
    <property type="project" value="TreeGrafter"/>
</dbReference>
<accession>A0AAE8MY17</accession>
<feature type="compositionally biased region" description="Acidic residues" evidence="12">
    <location>
        <begin position="670"/>
        <end position="680"/>
    </location>
</feature>
<keyword evidence="7" id="KW-0460">Magnesium</keyword>
<comment type="subcellular location">
    <subcellularLocation>
        <location evidence="3">Nucleus</location>
    </subcellularLocation>
</comment>
<evidence type="ECO:0000313" key="14">
    <source>
        <dbReference type="EMBL" id="SPO02555.1"/>
    </source>
</evidence>
<dbReference type="PROSITE" id="PS51462">
    <property type="entry name" value="NUDIX"/>
    <property type="match status" value="1"/>
</dbReference>
<evidence type="ECO:0000256" key="10">
    <source>
        <dbReference type="ARBA" id="ARBA00023242"/>
    </source>
</evidence>
<dbReference type="Proteomes" id="UP001187682">
    <property type="component" value="Unassembled WGS sequence"/>
</dbReference>
<keyword evidence="4" id="KW-0479">Metal-binding</keyword>
<protein>
    <recommendedName>
        <fullName evidence="13">Nudix hydrolase domain-containing protein</fullName>
    </recommendedName>
</protein>
<comment type="caution">
    <text evidence="14">The sequence shown here is derived from an EMBL/GenBank/DDBJ whole genome shotgun (WGS) entry which is preliminary data.</text>
</comment>
<comment type="similarity">
    <text evidence="11">Belongs to the XRCC4-XLF family. XLF subfamily.</text>
</comment>
<evidence type="ECO:0000256" key="4">
    <source>
        <dbReference type="ARBA" id="ARBA00022723"/>
    </source>
</evidence>
<evidence type="ECO:0000256" key="2">
    <source>
        <dbReference type="ARBA" id="ARBA00001946"/>
    </source>
</evidence>
<evidence type="ECO:0000259" key="13">
    <source>
        <dbReference type="PROSITE" id="PS51462"/>
    </source>
</evidence>
<feature type="compositionally biased region" description="Low complexity" evidence="12">
    <location>
        <begin position="688"/>
        <end position="697"/>
    </location>
</feature>
<evidence type="ECO:0000256" key="9">
    <source>
        <dbReference type="ARBA" id="ARBA00023211"/>
    </source>
</evidence>
<dbReference type="InterPro" id="IPR039121">
    <property type="entry name" value="NUDT19"/>
</dbReference>
<feature type="region of interest" description="Disordered" evidence="12">
    <location>
        <begin position="620"/>
        <end position="839"/>
    </location>
</feature>
<dbReference type="EMBL" id="ONZQ02000006">
    <property type="protein sequence ID" value="SPO02555.1"/>
    <property type="molecule type" value="Genomic_DNA"/>
</dbReference>
<dbReference type="Gene3D" id="2.170.210.10">
    <property type="entry name" value="DNA double-strand break repair and VJ recombination XRCC4, N-terminal"/>
    <property type="match status" value="1"/>
</dbReference>
<evidence type="ECO:0000256" key="1">
    <source>
        <dbReference type="ARBA" id="ARBA00001936"/>
    </source>
</evidence>
<keyword evidence="5" id="KW-0227">DNA damage</keyword>
<dbReference type="CDD" id="cd18870">
    <property type="entry name" value="NUDIX_AcylCoAdiphos_Nudt19"/>
    <property type="match status" value="1"/>
</dbReference>
<sequence length="839" mass="90479">MATKRPSEPRPSSSVILVSPKNKVLLLHRVSSTSFASAHVFPGGNLDAFHDGSIPSPDDPLRHVDGPAYRRAAVRECFEESGLLLARGRGDGEGGGLLLHVGEKERDEGRKEVHGCRVGFEEWVARMGGSPDLDGLIPFTRWITPTGAPKRFTTQMYLYFLPSTPLPLHSAFSVPTPDGGIEHTSAAFEHAATWLAMHHEQKITMFPPQYFLLTLLSRFLIGGADVEAERARFMEFLDRVPTSDDPGARDHPSSAVPWREKVISPRVLRRNEDGSVVLGLDRASREVGEAGRGGDFERVVVVDLGKKGGPWNYGVRKREEVMRGGGEKGKLLTLPGPSNHGPLGELAAPPPPAHRRTAPLLSSTRFSSSSYAIHITDLAHVWSESLDRRPIILRALKEDTSIDPSDGEENMTSFLKCLSAAFDPSDPMHRLTSISLSQSDAENTTGKDGLLVTVTCELPKELSSTPLTWRMYLKKQAPQVTATELVLPLLEGRRAQEERIEALVDVIRQKDALVSKMLDKLEASGTALEHVFPSLGVRGKGAAERRKVTRQQAEARLKGLAPFDMAAWEASVADSARREDVPTLVRSAFGGGLEYAHTSETDQYGEGLGGWWRDVVDVSSVPHDDDADERESTLGKKSAPPSSKDESQDFKSPPAKARRPEPEAAPSETGSEDEDEDEDEAPKPPPVRRIGAIGGARSRPPPKAPVPPPDDDEATASESDAAGAGSPTRDAPTRDLPPRRAEPLALRDAPRGSPPGSATASEDEAPARPSPAKRGRGVGLGRIGGVGRPREVSRSEDREDSIGSGSGGGGAGGDGGGEEKVKPVERKVLARPVKKKRKF</sequence>
<dbReference type="Gene3D" id="3.90.79.10">
    <property type="entry name" value="Nucleoside Triphosphate Pyrophosphohydrolase"/>
    <property type="match status" value="1"/>
</dbReference>
<dbReference type="Pfam" id="PF21928">
    <property type="entry name" value="XLF_CC"/>
    <property type="match status" value="1"/>
</dbReference>
<dbReference type="GO" id="GO:0016818">
    <property type="term" value="F:hydrolase activity, acting on acid anhydrides, in phosphorus-containing anhydrides"/>
    <property type="evidence" value="ECO:0007669"/>
    <property type="project" value="InterPro"/>
</dbReference>
<proteinExistence type="inferred from homology"/>
<comment type="cofactor">
    <cofactor evidence="1">
        <name>Mn(2+)</name>
        <dbReference type="ChEBI" id="CHEBI:29035"/>
    </cofactor>
</comment>
<gene>
    <name evidence="14" type="ORF">DNG_05228</name>
</gene>
<feature type="compositionally biased region" description="Basic and acidic residues" evidence="12">
    <location>
        <begin position="817"/>
        <end position="828"/>
    </location>
</feature>
<dbReference type="InterPro" id="IPR038051">
    <property type="entry name" value="XRCC4-like_N_sf"/>
</dbReference>
<keyword evidence="9" id="KW-0464">Manganese</keyword>
<dbReference type="InterPro" id="IPR015381">
    <property type="entry name" value="XLF-like_N"/>
</dbReference>
<organism evidence="14 15">
    <name type="scientific">Cephalotrichum gorgonifer</name>
    <dbReference type="NCBI Taxonomy" id="2041049"/>
    <lineage>
        <taxon>Eukaryota</taxon>
        <taxon>Fungi</taxon>
        <taxon>Dikarya</taxon>
        <taxon>Ascomycota</taxon>
        <taxon>Pezizomycotina</taxon>
        <taxon>Sordariomycetes</taxon>
        <taxon>Hypocreomycetidae</taxon>
        <taxon>Microascales</taxon>
        <taxon>Microascaceae</taxon>
        <taxon>Cephalotrichum</taxon>
    </lineage>
</organism>
<evidence type="ECO:0000256" key="7">
    <source>
        <dbReference type="ARBA" id="ARBA00022842"/>
    </source>
</evidence>
<feature type="compositionally biased region" description="Gly residues" evidence="12">
    <location>
        <begin position="777"/>
        <end position="787"/>
    </location>
</feature>
<reference evidence="14" key="1">
    <citation type="submission" date="2018-03" db="EMBL/GenBank/DDBJ databases">
        <authorList>
            <person name="Guldener U."/>
        </authorList>
    </citation>
    <scope>NUCLEOTIDE SEQUENCE</scope>
</reference>
<evidence type="ECO:0000313" key="15">
    <source>
        <dbReference type="Proteomes" id="UP001187682"/>
    </source>
</evidence>
<keyword evidence="10" id="KW-0539">Nucleus</keyword>
<dbReference type="PANTHER" id="PTHR12318:SF0">
    <property type="entry name" value="ACYL-COENZYME A DIPHOSPHATASE NUDT19"/>
    <property type="match status" value="1"/>
</dbReference>
<dbReference type="CDD" id="cd22285">
    <property type="entry name" value="HD_XLF_N"/>
    <property type="match status" value="1"/>
</dbReference>
<feature type="compositionally biased region" description="Gly residues" evidence="12">
    <location>
        <begin position="804"/>
        <end position="815"/>
    </location>
</feature>
<dbReference type="GO" id="GO:0006303">
    <property type="term" value="P:double-strand break repair via nonhomologous end joining"/>
    <property type="evidence" value="ECO:0007669"/>
    <property type="project" value="UniProtKB-ARBA"/>
</dbReference>
<feature type="compositionally biased region" description="Low complexity" evidence="12">
    <location>
        <begin position="716"/>
        <end position="726"/>
    </location>
</feature>
<feature type="compositionally biased region" description="Basic and acidic residues" evidence="12">
    <location>
        <begin position="788"/>
        <end position="801"/>
    </location>
</feature>
<keyword evidence="15" id="KW-1185">Reference proteome</keyword>